<evidence type="ECO:0000313" key="9">
    <source>
        <dbReference type="RefSeq" id="XP_052740575.1"/>
    </source>
</evidence>
<comment type="similarity">
    <text evidence="2">Belongs to the cytochrome P450 family.</text>
</comment>
<keyword evidence="7" id="KW-0503">Monooxygenase</keyword>
<evidence type="ECO:0000256" key="6">
    <source>
        <dbReference type="ARBA" id="ARBA00023004"/>
    </source>
</evidence>
<evidence type="ECO:0000256" key="5">
    <source>
        <dbReference type="ARBA" id="ARBA00023002"/>
    </source>
</evidence>
<keyword evidence="4" id="KW-0479">Metal-binding</keyword>
<sequence length="262" mass="30033">MWDFVEQLITKHKEQYKKSLENKLERDNQPGDGKFKSFLELLIEFSGEQGGYSDTELREETLVLLLAATDTTATASCLASVLLANHPRVQRRLYDEIQQVLGESERTLDNLSKLKYLDAVVKETLRLYPPAPVTVRRCTADIDLPSGLTLKEGCYFLVNFWGLHRNPHCWGADADQFRPERFLSATPDQLAAFMPFGHGPRSCTGFNLGLASVKLSLAELLRHYRLRPAAGYRLSRREPLRVTFDIMLKHVHNFEVQLEKRR</sequence>
<reference evidence="9" key="1">
    <citation type="submission" date="2025-08" db="UniProtKB">
        <authorList>
            <consortium name="RefSeq"/>
        </authorList>
    </citation>
    <scope>IDENTIFICATION</scope>
</reference>
<dbReference type="Pfam" id="PF00067">
    <property type="entry name" value="p450"/>
    <property type="match status" value="1"/>
</dbReference>
<dbReference type="PANTHER" id="PTHR24291">
    <property type="entry name" value="CYTOCHROME P450 FAMILY 4"/>
    <property type="match status" value="1"/>
</dbReference>
<dbReference type="InterPro" id="IPR050196">
    <property type="entry name" value="Cytochrome_P450_Monoox"/>
</dbReference>
<dbReference type="InterPro" id="IPR001128">
    <property type="entry name" value="Cyt_P450"/>
</dbReference>
<evidence type="ECO:0000256" key="4">
    <source>
        <dbReference type="ARBA" id="ARBA00022723"/>
    </source>
</evidence>
<dbReference type="SUPFAM" id="SSF48264">
    <property type="entry name" value="Cytochrome P450"/>
    <property type="match status" value="1"/>
</dbReference>
<keyword evidence="3" id="KW-0349">Heme</keyword>
<keyword evidence="8" id="KW-1185">Reference proteome</keyword>
<keyword evidence="5" id="KW-0560">Oxidoreductase</keyword>
<evidence type="ECO:0000256" key="2">
    <source>
        <dbReference type="ARBA" id="ARBA00010617"/>
    </source>
</evidence>
<dbReference type="RefSeq" id="XP_052740575.1">
    <property type="nucleotide sequence ID" value="XM_052884615.1"/>
</dbReference>
<name>A0ABM3LNG4_BICAN</name>
<dbReference type="PRINTS" id="PR00385">
    <property type="entry name" value="P450"/>
</dbReference>
<dbReference type="Gene3D" id="1.10.630.10">
    <property type="entry name" value="Cytochrome P450"/>
    <property type="match status" value="1"/>
</dbReference>
<dbReference type="GeneID" id="128198553"/>
<dbReference type="InterPro" id="IPR002401">
    <property type="entry name" value="Cyt_P450_E_grp-I"/>
</dbReference>
<gene>
    <name evidence="9" type="primary">LOC128198553</name>
</gene>
<proteinExistence type="inferred from homology"/>
<organism evidence="8 9">
    <name type="scientific">Bicyclus anynana</name>
    <name type="common">Squinting bush brown butterfly</name>
    <dbReference type="NCBI Taxonomy" id="110368"/>
    <lineage>
        <taxon>Eukaryota</taxon>
        <taxon>Metazoa</taxon>
        <taxon>Ecdysozoa</taxon>
        <taxon>Arthropoda</taxon>
        <taxon>Hexapoda</taxon>
        <taxon>Insecta</taxon>
        <taxon>Pterygota</taxon>
        <taxon>Neoptera</taxon>
        <taxon>Endopterygota</taxon>
        <taxon>Lepidoptera</taxon>
        <taxon>Glossata</taxon>
        <taxon>Ditrysia</taxon>
        <taxon>Papilionoidea</taxon>
        <taxon>Nymphalidae</taxon>
        <taxon>Satyrinae</taxon>
        <taxon>Satyrini</taxon>
        <taxon>Mycalesina</taxon>
        <taxon>Bicyclus</taxon>
    </lineage>
</organism>
<evidence type="ECO:0000256" key="3">
    <source>
        <dbReference type="ARBA" id="ARBA00022617"/>
    </source>
</evidence>
<evidence type="ECO:0000256" key="1">
    <source>
        <dbReference type="ARBA" id="ARBA00001971"/>
    </source>
</evidence>
<evidence type="ECO:0000313" key="8">
    <source>
        <dbReference type="Proteomes" id="UP001652582"/>
    </source>
</evidence>
<dbReference type="InterPro" id="IPR036396">
    <property type="entry name" value="Cyt_P450_sf"/>
</dbReference>
<dbReference type="PANTHER" id="PTHR24291:SF50">
    <property type="entry name" value="BIFUNCTIONAL ALBAFLAVENONE MONOOXYGENASE_TERPENE SYNTHASE"/>
    <property type="match status" value="1"/>
</dbReference>
<keyword evidence="6" id="KW-0408">Iron</keyword>
<comment type="cofactor">
    <cofactor evidence="1">
        <name>heme</name>
        <dbReference type="ChEBI" id="CHEBI:30413"/>
    </cofactor>
</comment>
<protein>
    <submittedName>
        <fullName evidence="9">Cytochrome P450 CYP13A3</fullName>
    </submittedName>
</protein>
<dbReference type="PRINTS" id="PR00463">
    <property type="entry name" value="EP450I"/>
</dbReference>
<dbReference type="Proteomes" id="UP001652582">
    <property type="component" value="Chromosome 12"/>
</dbReference>
<evidence type="ECO:0000256" key="7">
    <source>
        <dbReference type="ARBA" id="ARBA00023033"/>
    </source>
</evidence>
<accession>A0ABM3LNG4</accession>